<evidence type="ECO:0000313" key="2">
    <source>
        <dbReference type="EMBL" id="CEP08207.1"/>
    </source>
</evidence>
<name>A0A0B7MSX7_9FUNG</name>
<reference evidence="2 3" key="1">
    <citation type="submission" date="2014-09" db="EMBL/GenBank/DDBJ databases">
        <authorList>
            <person name="Ellenberger Sabrina"/>
        </authorList>
    </citation>
    <scope>NUCLEOTIDE SEQUENCE [LARGE SCALE GENOMIC DNA]</scope>
    <source>
        <strain evidence="2 3">CBS 412.66</strain>
    </source>
</reference>
<evidence type="ECO:0000313" key="3">
    <source>
        <dbReference type="Proteomes" id="UP000054107"/>
    </source>
</evidence>
<feature type="region of interest" description="Disordered" evidence="1">
    <location>
        <begin position="99"/>
        <end position="137"/>
    </location>
</feature>
<keyword evidence="3" id="KW-1185">Reference proteome</keyword>
<sequence length="402" mass="45490">MCDKPAAGASCAPPIGTKVEKNHRSEAKVDFFHCSSRVETARYYNNVITAERPKIQTAFRGTKTTATFQRIFIQAKALKNSRAQISAASIKAIGDQAQSSAGLLKRDDSTTEESDDESYAEEKNAEDEDGSSEMEERAIKDETSLIAEKNEDENYASKIRNMAITKLLDPKYIIDAMNIPGKEHNNSIRHILYKKAHSIIQQESIDAISAELLKLSLSNILNFTNPYLRNIYESLIPTGETKKTNHIRQQKKDELEFDDNMSIMIDEVLDQLELYTTTCNTDKLRTIIDELKYKEPNKRSPKCQLLNVVEIVVRGFHFWKGASPKSELAYLRKFEELLDVIMDDTELNLSDGESVCVSTRNSLRKKDKKNAKNVLDVSIQIPGATSFQDLRTYDGEIYHSAN</sequence>
<protein>
    <submittedName>
        <fullName evidence="2">Uncharacterized protein</fullName>
    </submittedName>
</protein>
<dbReference type="AlphaFoldDB" id="A0A0B7MSX7"/>
<feature type="compositionally biased region" description="Acidic residues" evidence="1">
    <location>
        <begin position="110"/>
        <end position="133"/>
    </location>
</feature>
<gene>
    <name evidence="2" type="primary">PARPA_01516.1 scaffold 1359</name>
</gene>
<accession>A0A0B7MSX7</accession>
<dbReference type="OrthoDB" id="2273133at2759"/>
<proteinExistence type="predicted"/>
<dbReference type="EMBL" id="LN719426">
    <property type="protein sequence ID" value="CEP08207.1"/>
    <property type="molecule type" value="Genomic_DNA"/>
</dbReference>
<organism evidence="2 3">
    <name type="scientific">Parasitella parasitica</name>
    <dbReference type="NCBI Taxonomy" id="35722"/>
    <lineage>
        <taxon>Eukaryota</taxon>
        <taxon>Fungi</taxon>
        <taxon>Fungi incertae sedis</taxon>
        <taxon>Mucoromycota</taxon>
        <taxon>Mucoromycotina</taxon>
        <taxon>Mucoromycetes</taxon>
        <taxon>Mucorales</taxon>
        <taxon>Mucorineae</taxon>
        <taxon>Mucoraceae</taxon>
        <taxon>Parasitella</taxon>
    </lineage>
</organism>
<evidence type="ECO:0000256" key="1">
    <source>
        <dbReference type="SAM" id="MobiDB-lite"/>
    </source>
</evidence>
<dbReference type="Proteomes" id="UP000054107">
    <property type="component" value="Unassembled WGS sequence"/>
</dbReference>